<keyword evidence="7 8" id="KW-0472">Membrane</keyword>
<evidence type="ECO:0000256" key="6">
    <source>
        <dbReference type="ARBA" id="ARBA00022833"/>
    </source>
</evidence>
<proteinExistence type="inferred from homology"/>
<comment type="caution">
    <text evidence="10">The sequence shown here is derived from an EMBL/GenBank/DDBJ whole genome shotgun (WGS) entry which is preliminary data.</text>
</comment>
<dbReference type="GO" id="GO:0008270">
    <property type="term" value="F:zinc ion binding"/>
    <property type="evidence" value="ECO:0007669"/>
    <property type="project" value="TreeGrafter"/>
</dbReference>
<dbReference type="Pfam" id="PF10601">
    <property type="entry name" value="zf-LITAF-like"/>
    <property type="match status" value="1"/>
</dbReference>
<dbReference type="GO" id="GO:0031902">
    <property type="term" value="C:late endosome membrane"/>
    <property type="evidence" value="ECO:0007669"/>
    <property type="project" value="UniProtKB-SubCell"/>
</dbReference>
<sequence length="90" mass="10026">MAEKEPPGTTVVIHGGNYGPSSQQVVCPNCHNRVYTVVKAEVSRRTHIIVILLCVFLCWPCALIPYCIDSCKNKNHYCPSCGSYLGTYYN</sequence>
<organism evidence="10 11">
    <name type="scientific">Popillia japonica</name>
    <name type="common">Japanese beetle</name>
    <dbReference type="NCBI Taxonomy" id="7064"/>
    <lineage>
        <taxon>Eukaryota</taxon>
        <taxon>Metazoa</taxon>
        <taxon>Ecdysozoa</taxon>
        <taxon>Arthropoda</taxon>
        <taxon>Hexapoda</taxon>
        <taxon>Insecta</taxon>
        <taxon>Pterygota</taxon>
        <taxon>Neoptera</taxon>
        <taxon>Endopterygota</taxon>
        <taxon>Coleoptera</taxon>
        <taxon>Polyphaga</taxon>
        <taxon>Scarabaeiformia</taxon>
        <taxon>Scarabaeidae</taxon>
        <taxon>Rutelinae</taxon>
        <taxon>Popillia</taxon>
    </lineage>
</organism>
<protein>
    <submittedName>
        <fullName evidence="10">LITAF-like zinc ribbon domain</fullName>
    </submittedName>
</protein>
<name>A0AAW1K571_POPJA</name>
<keyword evidence="8" id="KW-1133">Transmembrane helix</keyword>
<comment type="similarity">
    <text evidence="4">Belongs to the CDIP1/LITAF family.</text>
</comment>
<evidence type="ECO:0000256" key="8">
    <source>
        <dbReference type="SAM" id="Phobius"/>
    </source>
</evidence>
<evidence type="ECO:0000256" key="7">
    <source>
        <dbReference type="ARBA" id="ARBA00023136"/>
    </source>
</evidence>
<evidence type="ECO:0000256" key="4">
    <source>
        <dbReference type="ARBA" id="ARBA00005975"/>
    </source>
</evidence>
<dbReference type="PROSITE" id="PS51837">
    <property type="entry name" value="LITAF"/>
    <property type="match status" value="1"/>
</dbReference>
<dbReference type="Proteomes" id="UP001458880">
    <property type="component" value="Unassembled WGS sequence"/>
</dbReference>
<keyword evidence="6" id="KW-0862">Zinc</keyword>
<feature type="transmembrane region" description="Helical" evidence="8">
    <location>
        <begin position="48"/>
        <end position="66"/>
    </location>
</feature>
<evidence type="ECO:0000259" key="9">
    <source>
        <dbReference type="PROSITE" id="PS51837"/>
    </source>
</evidence>
<keyword evidence="5" id="KW-0479">Metal-binding</keyword>
<dbReference type="GO" id="GO:0005765">
    <property type="term" value="C:lysosomal membrane"/>
    <property type="evidence" value="ECO:0007669"/>
    <property type="project" value="UniProtKB-SubCell"/>
</dbReference>
<dbReference type="PANTHER" id="PTHR23292">
    <property type="entry name" value="LIPOPOLYSACCHARIDE-INDUCED TUMOR NECROSIS FACTOR-ALPHA FACTOR"/>
    <property type="match status" value="1"/>
</dbReference>
<comment type="subcellular location">
    <subcellularLocation>
        <location evidence="2">Endosome membrane</location>
        <topology evidence="2">Peripheral membrane protein</topology>
    </subcellularLocation>
    <subcellularLocation>
        <location evidence="1">Late endosome membrane</location>
    </subcellularLocation>
    <subcellularLocation>
        <location evidence="3">Lysosome membrane</location>
        <topology evidence="3">Peripheral membrane protein</topology>
        <orientation evidence="3">Cytoplasmic side</orientation>
    </subcellularLocation>
</comment>
<reference evidence="10 11" key="1">
    <citation type="journal article" date="2024" name="BMC Genomics">
        <title>De novo assembly and annotation of Popillia japonica's genome with initial clues to its potential as an invasive pest.</title>
        <authorList>
            <person name="Cucini C."/>
            <person name="Boschi S."/>
            <person name="Funari R."/>
            <person name="Cardaioli E."/>
            <person name="Iannotti N."/>
            <person name="Marturano G."/>
            <person name="Paoli F."/>
            <person name="Bruttini M."/>
            <person name="Carapelli A."/>
            <person name="Frati F."/>
            <person name="Nardi F."/>
        </authorList>
    </citation>
    <scope>NUCLEOTIDE SEQUENCE [LARGE SCALE GENOMIC DNA]</scope>
    <source>
        <strain evidence="10">DMR45628</strain>
    </source>
</reference>
<dbReference type="AlphaFoldDB" id="A0AAW1K571"/>
<keyword evidence="11" id="KW-1185">Reference proteome</keyword>
<evidence type="ECO:0000313" key="11">
    <source>
        <dbReference type="Proteomes" id="UP001458880"/>
    </source>
</evidence>
<dbReference type="InterPro" id="IPR037519">
    <property type="entry name" value="LITAF_fam"/>
</dbReference>
<dbReference type="EMBL" id="JASPKY010000257">
    <property type="protein sequence ID" value="KAK9712813.1"/>
    <property type="molecule type" value="Genomic_DNA"/>
</dbReference>
<dbReference type="InterPro" id="IPR006629">
    <property type="entry name" value="LITAF"/>
</dbReference>
<evidence type="ECO:0000256" key="5">
    <source>
        <dbReference type="ARBA" id="ARBA00022723"/>
    </source>
</evidence>
<evidence type="ECO:0000313" key="10">
    <source>
        <dbReference type="EMBL" id="KAK9712813.1"/>
    </source>
</evidence>
<dbReference type="SMART" id="SM00714">
    <property type="entry name" value="LITAF"/>
    <property type="match status" value="1"/>
</dbReference>
<dbReference type="PANTHER" id="PTHR23292:SF14">
    <property type="entry name" value="FI16615P1-RELATED"/>
    <property type="match status" value="1"/>
</dbReference>
<feature type="domain" description="LITAF" evidence="9">
    <location>
        <begin position="7"/>
        <end position="90"/>
    </location>
</feature>
<accession>A0AAW1K571</accession>
<evidence type="ECO:0000256" key="1">
    <source>
        <dbReference type="ARBA" id="ARBA00004414"/>
    </source>
</evidence>
<evidence type="ECO:0000256" key="2">
    <source>
        <dbReference type="ARBA" id="ARBA00004481"/>
    </source>
</evidence>
<gene>
    <name evidence="10" type="ORF">QE152_g24705</name>
</gene>
<evidence type="ECO:0000256" key="3">
    <source>
        <dbReference type="ARBA" id="ARBA00004630"/>
    </source>
</evidence>
<keyword evidence="8" id="KW-0812">Transmembrane</keyword>